<evidence type="ECO:0000256" key="7">
    <source>
        <dbReference type="RuleBase" id="RU363032"/>
    </source>
</evidence>
<evidence type="ECO:0000256" key="5">
    <source>
        <dbReference type="ARBA" id="ARBA00022989"/>
    </source>
</evidence>
<comment type="similarity">
    <text evidence="7">Belongs to the binding-protein-dependent transport system permease family.</text>
</comment>
<dbReference type="InterPro" id="IPR000515">
    <property type="entry name" value="MetI-like"/>
</dbReference>
<feature type="transmembrane region" description="Helical" evidence="7">
    <location>
        <begin position="208"/>
        <end position="230"/>
    </location>
</feature>
<evidence type="ECO:0000256" key="1">
    <source>
        <dbReference type="ARBA" id="ARBA00004651"/>
    </source>
</evidence>
<keyword evidence="2 7" id="KW-0813">Transport</keyword>
<reference evidence="10" key="1">
    <citation type="submission" date="2017-02" db="EMBL/GenBank/DDBJ databases">
        <title>Tessaracoccus aquaemaris sp. nov., isolated from the intestine of a Korean rockfish, Sebastes schlegelii, in a marine aquaculture pond.</title>
        <authorList>
            <person name="Tak E.J."/>
            <person name="Bae J.-W."/>
        </authorList>
    </citation>
    <scope>NUCLEOTIDE SEQUENCE [LARGE SCALE GENOMIC DNA]</scope>
    <source>
        <strain evidence="10">NSG39</strain>
    </source>
</reference>
<dbReference type="InterPro" id="IPR051393">
    <property type="entry name" value="ABC_transporter_permease"/>
</dbReference>
<evidence type="ECO:0000256" key="3">
    <source>
        <dbReference type="ARBA" id="ARBA00022475"/>
    </source>
</evidence>
<dbReference type="OrthoDB" id="9804439at2"/>
<keyword evidence="3" id="KW-1003">Cell membrane</keyword>
<dbReference type="PANTHER" id="PTHR30193:SF41">
    <property type="entry name" value="DIACETYLCHITOBIOSE UPTAKE SYSTEM PERMEASE PROTEIN NGCF"/>
    <property type="match status" value="1"/>
</dbReference>
<keyword evidence="5 7" id="KW-1133">Transmembrane helix</keyword>
<dbReference type="GO" id="GO:0005886">
    <property type="term" value="C:plasma membrane"/>
    <property type="evidence" value="ECO:0007669"/>
    <property type="project" value="UniProtKB-SubCell"/>
</dbReference>
<dbReference type="AlphaFoldDB" id="A0A1Q2CNQ9"/>
<feature type="transmembrane region" description="Helical" evidence="7">
    <location>
        <begin position="167"/>
        <end position="187"/>
    </location>
</feature>
<dbReference type="EMBL" id="CP019606">
    <property type="protein sequence ID" value="AQP47751.1"/>
    <property type="molecule type" value="Genomic_DNA"/>
</dbReference>
<feature type="transmembrane region" description="Helical" evidence="7">
    <location>
        <begin position="81"/>
        <end position="102"/>
    </location>
</feature>
<evidence type="ECO:0000313" key="9">
    <source>
        <dbReference type="EMBL" id="AQP47751.1"/>
    </source>
</evidence>
<sequence length="301" mass="32993">MPRSTRSDQVGLERGQRRAGGWLLSPALVALAVTTLVPLAFAAILSFTRYDLLSDPEFAGLDNYIALFTDPRFAQAIGNTLYFAVGQVVIGVVVALLVAMLFNRRLYGGTAMRTLVYLPQAMSYVTVALLWSFLYDPYVGPINQLLRSLGIGQVNFLTDPNLAMPSIMALSLWRNLGYFMIILLAGLKAIPPELPEAAQVDGANWFQRLVYVTVPQLASPLLFVAVTWLMGGLQMFTQSYVMTQGGPVNSTRTIVYDMYESAFLRLDIGKASAIAVLMFLAVLLLAILPRIVAAMRERSAA</sequence>
<keyword evidence="6 7" id="KW-0472">Membrane</keyword>
<dbReference type="KEGG" id="tes:BW730_09870"/>
<evidence type="ECO:0000313" key="10">
    <source>
        <dbReference type="Proteomes" id="UP000188145"/>
    </source>
</evidence>
<evidence type="ECO:0000256" key="4">
    <source>
        <dbReference type="ARBA" id="ARBA00022692"/>
    </source>
</evidence>
<protein>
    <submittedName>
        <fullName evidence="9">ABC transporter permease</fullName>
    </submittedName>
</protein>
<evidence type="ECO:0000256" key="2">
    <source>
        <dbReference type="ARBA" id="ARBA00022448"/>
    </source>
</evidence>
<dbReference type="SUPFAM" id="SSF161098">
    <property type="entry name" value="MetI-like"/>
    <property type="match status" value="1"/>
</dbReference>
<feature type="transmembrane region" description="Helical" evidence="7">
    <location>
        <begin position="268"/>
        <end position="288"/>
    </location>
</feature>
<dbReference type="PANTHER" id="PTHR30193">
    <property type="entry name" value="ABC TRANSPORTER PERMEASE PROTEIN"/>
    <property type="match status" value="1"/>
</dbReference>
<organism evidence="9 10">
    <name type="scientific">Tessaracoccus aquimaris</name>
    <dbReference type="NCBI Taxonomy" id="1332264"/>
    <lineage>
        <taxon>Bacteria</taxon>
        <taxon>Bacillati</taxon>
        <taxon>Actinomycetota</taxon>
        <taxon>Actinomycetes</taxon>
        <taxon>Propionibacteriales</taxon>
        <taxon>Propionibacteriaceae</taxon>
        <taxon>Tessaracoccus</taxon>
    </lineage>
</organism>
<dbReference type="Gene3D" id="1.10.3720.10">
    <property type="entry name" value="MetI-like"/>
    <property type="match status" value="1"/>
</dbReference>
<dbReference type="GO" id="GO:0055085">
    <property type="term" value="P:transmembrane transport"/>
    <property type="evidence" value="ECO:0007669"/>
    <property type="project" value="InterPro"/>
</dbReference>
<dbReference type="CDD" id="cd06261">
    <property type="entry name" value="TM_PBP2"/>
    <property type="match status" value="1"/>
</dbReference>
<gene>
    <name evidence="9" type="ORF">BW730_09870</name>
</gene>
<accession>A0A1Q2CNQ9</accession>
<dbReference type="Pfam" id="PF00528">
    <property type="entry name" value="BPD_transp_1"/>
    <property type="match status" value="1"/>
</dbReference>
<comment type="subcellular location">
    <subcellularLocation>
        <location evidence="1 7">Cell membrane</location>
        <topology evidence="1 7">Multi-pass membrane protein</topology>
    </subcellularLocation>
</comment>
<dbReference type="PROSITE" id="PS50928">
    <property type="entry name" value="ABC_TM1"/>
    <property type="match status" value="1"/>
</dbReference>
<dbReference type="InterPro" id="IPR035906">
    <property type="entry name" value="MetI-like_sf"/>
</dbReference>
<keyword evidence="4 7" id="KW-0812">Transmembrane</keyword>
<evidence type="ECO:0000256" key="6">
    <source>
        <dbReference type="ARBA" id="ARBA00023136"/>
    </source>
</evidence>
<proteinExistence type="inferred from homology"/>
<evidence type="ECO:0000259" key="8">
    <source>
        <dbReference type="PROSITE" id="PS50928"/>
    </source>
</evidence>
<feature type="domain" description="ABC transmembrane type-1" evidence="8">
    <location>
        <begin position="77"/>
        <end position="289"/>
    </location>
</feature>
<dbReference type="Proteomes" id="UP000188145">
    <property type="component" value="Chromosome"/>
</dbReference>
<feature type="transmembrane region" description="Helical" evidence="7">
    <location>
        <begin position="114"/>
        <end position="134"/>
    </location>
</feature>
<name>A0A1Q2CNQ9_9ACTN</name>
<dbReference type="STRING" id="1332264.BW730_09870"/>
<feature type="transmembrane region" description="Helical" evidence="7">
    <location>
        <begin position="21"/>
        <end position="47"/>
    </location>
</feature>
<keyword evidence="10" id="KW-1185">Reference proteome</keyword>